<dbReference type="GO" id="GO:0015990">
    <property type="term" value="P:electron transport coupled proton transport"/>
    <property type="evidence" value="ECO:0007669"/>
    <property type="project" value="TreeGrafter"/>
</dbReference>
<dbReference type="GO" id="GO:0008137">
    <property type="term" value="F:NADH dehydrogenase (ubiquinone) activity"/>
    <property type="evidence" value="ECO:0007669"/>
    <property type="project" value="UniProtKB-UniRule"/>
</dbReference>
<keyword evidence="12 17" id="KW-0520">NAD</keyword>
<protein>
    <recommendedName>
        <fullName evidence="5 17">NADH-ubiquinone oxidoreductase chain 4</fullName>
        <ecNumber evidence="4 17">7.1.1.2</ecNumber>
    </recommendedName>
</protein>
<keyword evidence="15 17" id="KW-0472">Membrane</keyword>
<feature type="transmembrane region" description="Helical" evidence="17">
    <location>
        <begin position="7"/>
        <end position="32"/>
    </location>
</feature>
<feature type="transmembrane region" description="Helical" evidence="17">
    <location>
        <begin position="210"/>
        <end position="229"/>
    </location>
</feature>
<dbReference type="GO" id="GO:0031966">
    <property type="term" value="C:mitochondrial membrane"/>
    <property type="evidence" value="ECO:0007669"/>
    <property type="project" value="UniProtKB-SubCell"/>
</dbReference>
<comment type="function">
    <text evidence="1">Core subunit of the mitochondrial membrane respiratory chain NADH dehydrogenase (Complex I) that is believed to belong to the minimal assembly required for catalysis. Complex I functions in the transfer of electrons from NADH to the respiratory chain. The immediate electron acceptor for the enzyme is believed to be ubiquinone.</text>
</comment>
<sequence>MMMLMMSLMLIPLILNYWLILFYMLVFMFFYMMKVNLLKFYSDLSYFLALDTLSFSMIMLTIWICLLMVLASGKLYNNNFYWKLYMLMIFILFISLLLTFFSLNLFLFYLFFEVSLIPTFLLIMGWGVQPERILAGVYLLFYTLLVSLPMMIIMFFLYKNVGTLEMYYLMDSENFIIYLFVSMFFFVKIPMFLVHLWLPKAHVEAPVSGSMILAGVLLKLGGYGLFRLMKLMMYMGMKFNFIFISISMIGSIYISLMCLRQSDMKSLIAYSSVSHMGLVLSSILTMNLIGSWGSLLMMLAHGLSSSGLFCLANLSYERTHSRSLFMNKGLLNILPNLSLWWFLLIVSSMSAPFSMNFFSEILLFNSMFIYSKVHLILLFILSFFSAVYSMFLYSFTQHGKMFSSIYSFCSVSFREYLLMFLHWVPLNIMFLKMEIFM</sequence>
<proteinExistence type="inferred from homology"/>
<dbReference type="Pfam" id="PF01059">
    <property type="entry name" value="Oxidored_q5_N"/>
    <property type="match status" value="1"/>
</dbReference>
<feature type="transmembrane region" description="Helical" evidence="17">
    <location>
        <begin position="295"/>
        <end position="316"/>
    </location>
</feature>
<geneLocation type="mitochondrion" evidence="20"/>
<feature type="transmembrane region" description="Helical" evidence="17">
    <location>
        <begin position="44"/>
        <end position="70"/>
    </location>
</feature>
<dbReference type="GO" id="GO:0003954">
    <property type="term" value="F:NADH dehydrogenase activity"/>
    <property type="evidence" value="ECO:0007669"/>
    <property type="project" value="TreeGrafter"/>
</dbReference>
<keyword evidence="11 17" id="KW-1133">Transmembrane helix</keyword>
<evidence type="ECO:0000256" key="16">
    <source>
        <dbReference type="ARBA" id="ARBA00049551"/>
    </source>
</evidence>
<dbReference type="EC" id="7.1.1.2" evidence="4 17"/>
<evidence type="ECO:0000256" key="17">
    <source>
        <dbReference type="RuleBase" id="RU003297"/>
    </source>
</evidence>
<feature type="transmembrane region" description="Helical" evidence="17">
    <location>
        <begin position="375"/>
        <end position="395"/>
    </location>
</feature>
<dbReference type="PANTHER" id="PTHR43507:SF20">
    <property type="entry name" value="NADH-UBIQUINONE OXIDOREDUCTASE CHAIN 4"/>
    <property type="match status" value="1"/>
</dbReference>
<evidence type="ECO:0000256" key="15">
    <source>
        <dbReference type="ARBA" id="ARBA00023136"/>
    </source>
</evidence>
<evidence type="ECO:0000256" key="10">
    <source>
        <dbReference type="ARBA" id="ARBA00022982"/>
    </source>
</evidence>
<evidence type="ECO:0000256" key="12">
    <source>
        <dbReference type="ARBA" id="ARBA00023027"/>
    </source>
</evidence>
<evidence type="ECO:0000313" key="20">
    <source>
        <dbReference type="EMBL" id="AOY39806.1"/>
    </source>
</evidence>
<reference evidence="20" key="1">
    <citation type="submission" date="2016-04" db="EMBL/GenBank/DDBJ databases">
        <title>Mitochondria of Scolytid beetles.</title>
        <authorList>
            <person name="Miller K."/>
            <person name="Linard B."/>
            <person name="Vogler A.P."/>
        </authorList>
    </citation>
    <scope>NUCLEOTIDE SEQUENCE</scope>
</reference>
<evidence type="ECO:0000256" key="7">
    <source>
        <dbReference type="ARBA" id="ARBA00022660"/>
    </source>
</evidence>
<dbReference type="AlphaFoldDB" id="A0A343A5H8"/>
<feature type="domain" description="NADH:quinone oxidoreductase/Mrp antiporter transmembrane" evidence="18">
    <location>
        <begin position="102"/>
        <end position="384"/>
    </location>
</feature>
<evidence type="ECO:0000256" key="5">
    <source>
        <dbReference type="ARBA" id="ARBA00021006"/>
    </source>
</evidence>
<evidence type="ECO:0000259" key="19">
    <source>
        <dbReference type="Pfam" id="PF01059"/>
    </source>
</evidence>
<keyword evidence="9" id="KW-1278">Translocase</keyword>
<feature type="transmembrane region" description="Helical" evidence="17">
    <location>
        <begin position="176"/>
        <end position="198"/>
    </location>
</feature>
<comment type="function">
    <text evidence="17">Core subunit of the mitochondrial membrane respiratory chain NADH dehydrogenase (Complex I) which catalyzes electron transfer from NADH through the respiratory chain, using ubiquinone as an electron acceptor. Essential for the catalytic activity and assembly of complex I.</text>
</comment>
<dbReference type="InterPro" id="IPR001750">
    <property type="entry name" value="ND/Mrp_TM"/>
</dbReference>
<evidence type="ECO:0000256" key="13">
    <source>
        <dbReference type="ARBA" id="ARBA00023075"/>
    </source>
</evidence>
<evidence type="ECO:0000256" key="11">
    <source>
        <dbReference type="ARBA" id="ARBA00022989"/>
    </source>
</evidence>
<feature type="transmembrane region" description="Helical" evidence="17">
    <location>
        <begin position="267"/>
        <end position="289"/>
    </location>
</feature>
<dbReference type="EMBL" id="KX035210">
    <property type="protein sequence ID" value="AOY39806.1"/>
    <property type="molecule type" value="Genomic_DNA"/>
</dbReference>
<comment type="catalytic activity">
    <reaction evidence="16 17">
        <text>a ubiquinone + NADH + 5 H(+)(in) = a ubiquinol + NAD(+) + 4 H(+)(out)</text>
        <dbReference type="Rhea" id="RHEA:29091"/>
        <dbReference type="Rhea" id="RHEA-COMP:9565"/>
        <dbReference type="Rhea" id="RHEA-COMP:9566"/>
        <dbReference type="ChEBI" id="CHEBI:15378"/>
        <dbReference type="ChEBI" id="CHEBI:16389"/>
        <dbReference type="ChEBI" id="CHEBI:17976"/>
        <dbReference type="ChEBI" id="CHEBI:57540"/>
        <dbReference type="ChEBI" id="CHEBI:57945"/>
        <dbReference type="EC" id="7.1.1.2"/>
    </reaction>
</comment>
<dbReference type="PRINTS" id="PR01437">
    <property type="entry name" value="NUOXDRDTASE4"/>
</dbReference>
<evidence type="ECO:0000259" key="18">
    <source>
        <dbReference type="Pfam" id="PF00361"/>
    </source>
</evidence>
<dbReference type="Pfam" id="PF00361">
    <property type="entry name" value="Proton_antipo_M"/>
    <property type="match status" value="1"/>
</dbReference>
<dbReference type="InterPro" id="IPR000260">
    <property type="entry name" value="NADH4_N"/>
</dbReference>
<evidence type="ECO:0000256" key="1">
    <source>
        <dbReference type="ARBA" id="ARBA00003257"/>
    </source>
</evidence>
<accession>A0A343A5H8</accession>
<evidence type="ECO:0000256" key="4">
    <source>
        <dbReference type="ARBA" id="ARBA00012944"/>
    </source>
</evidence>
<dbReference type="PANTHER" id="PTHR43507">
    <property type="entry name" value="NADH-UBIQUINONE OXIDOREDUCTASE CHAIN 4"/>
    <property type="match status" value="1"/>
</dbReference>
<feature type="transmembrane region" description="Helical" evidence="17">
    <location>
        <begin position="337"/>
        <end position="355"/>
    </location>
</feature>
<feature type="transmembrane region" description="Helical" evidence="17">
    <location>
        <begin position="82"/>
        <end position="101"/>
    </location>
</feature>
<keyword evidence="8 17" id="KW-0812">Transmembrane</keyword>
<evidence type="ECO:0000256" key="6">
    <source>
        <dbReference type="ARBA" id="ARBA00022448"/>
    </source>
</evidence>
<keyword evidence="14 17" id="KW-0496">Mitochondrion</keyword>
<name>A0A343A5H8_9CUCU</name>
<evidence type="ECO:0000256" key="8">
    <source>
        <dbReference type="ARBA" id="ARBA00022692"/>
    </source>
</evidence>
<keyword evidence="7 17" id="KW-0679">Respiratory chain</keyword>
<dbReference type="GO" id="GO:0048039">
    <property type="term" value="F:ubiquinone binding"/>
    <property type="evidence" value="ECO:0007669"/>
    <property type="project" value="TreeGrafter"/>
</dbReference>
<feature type="transmembrane region" description="Helical" evidence="17">
    <location>
        <begin position="241"/>
        <end position="260"/>
    </location>
</feature>
<comment type="subcellular location">
    <subcellularLocation>
        <location evidence="2 17">Mitochondrion membrane</location>
        <topology evidence="2 17">Multi-pass membrane protein</topology>
    </subcellularLocation>
</comment>
<keyword evidence="13 17" id="KW-0830">Ubiquinone</keyword>
<feature type="transmembrane region" description="Helical" evidence="17">
    <location>
        <begin position="107"/>
        <end position="128"/>
    </location>
</feature>
<dbReference type="GO" id="GO:0042773">
    <property type="term" value="P:ATP synthesis coupled electron transport"/>
    <property type="evidence" value="ECO:0007669"/>
    <property type="project" value="InterPro"/>
</dbReference>
<keyword evidence="6 17" id="KW-0813">Transport</keyword>
<evidence type="ECO:0000256" key="2">
    <source>
        <dbReference type="ARBA" id="ARBA00004225"/>
    </source>
</evidence>
<feature type="transmembrane region" description="Helical" evidence="17">
    <location>
        <begin position="135"/>
        <end position="156"/>
    </location>
</feature>
<gene>
    <name evidence="20" type="primary">nad4</name>
</gene>
<feature type="domain" description="NADH:ubiquinone oxidoreductase chain 4 N-terminal" evidence="19">
    <location>
        <begin position="2"/>
        <end position="99"/>
    </location>
</feature>
<evidence type="ECO:0000256" key="9">
    <source>
        <dbReference type="ARBA" id="ARBA00022967"/>
    </source>
</evidence>
<dbReference type="InterPro" id="IPR003918">
    <property type="entry name" value="NADH_UbQ_OxRdtase"/>
</dbReference>
<evidence type="ECO:0000256" key="14">
    <source>
        <dbReference type="ARBA" id="ARBA00023128"/>
    </source>
</evidence>
<evidence type="ECO:0000256" key="3">
    <source>
        <dbReference type="ARBA" id="ARBA00009025"/>
    </source>
</evidence>
<organism evidence="20">
    <name type="scientific">Phloeotribus sp. BMNH 1047247</name>
    <dbReference type="NCBI Taxonomy" id="1903799"/>
    <lineage>
        <taxon>Eukaryota</taxon>
        <taxon>Metazoa</taxon>
        <taxon>Ecdysozoa</taxon>
        <taxon>Arthropoda</taxon>
        <taxon>Hexapoda</taxon>
        <taxon>Insecta</taxon>
        <taxon>Pterygota</taxon>
        <taxon>Neoptera</taxon>
        <taxon>Endopterygota</taxon>
        <taxon>Coleoptera</taxon>
        <taxon>Polyphaga</taxon>
        <taxon>Cucujiformia</taxon>
        <taxon>Curculionidae</taxon>
        <taxon>Scolytinae</taxon>
        <taxon>Phloeotribus</taxon>
    </lineage>
</organism>
<comment type="similarity">
    <text evidence="3 17">Belongs to the complex I subunit 4 family.</text>
</comment>
<keyword evidence="10 17" id="KW-0249">Electron transport</keyword>